<evidence type="ECO:0000259" key="5">
    <source>
        <dbReference type="PROSITE" id="PS50931"/>
    </source>
</evidence>
<dbReference type="EMBL" id="BMII01000010">
    <property type="protein sequence ID" value="GGB55251.1"/>
    <property type="molecule type" value="Genomic_DNA"/>
</dbReference>
<dbReference type="PANTHER" id="PTHR30537:SF35">
    <property type="entry name" value="TRANSCRIPTIONAL REGULATORY PROTEIN"/>
    <property type="match status" value="1"/>
</dbReference>
<dbReference type="Gene3D" id="3.40.190.290">
    <property type="match status" value="1"/>
</dbReference>
<dbReference type="Gene3D" id="1.10.10.10">
    <property type="entry name" value="Winged helix-like DNA-binding domain superfamily/Winged helix DNA-binding domain"/>
    <property type="match status" value="1"/>
</dbReference>
<dbReference type="Pfam" id="PF00126">
    <property type="entry name" value="HTH_1"/>
    <property type="match status" value="1"/>
</dbReference>
<accession>A0ABQ1IXT0</accession>
<evidence type="ECO:0000313" key="6">
    <source>
        <dbReference type="EMBL" id="GGB55251.1"/>
    </source>
</evidence>
<dbReference type="SUPFAM" id="SSF46785">
    <property type="entry name" value="Winged helix' DNA-binding domain"/>
    <property type="match status" value="1"/>
</dbReference>
<keyword evidence="3" id="KW-0238">DNA-binding</keyword>
<keyword evidence="2" id="KW-0805">Transcription regulation</keyword>
<evidence type="ECO:0000313" key="7">
    <source>
        <dbReference type="Proteomes" id="UP000617555"/>
    </source>
</evidence>
<protein>
    <submittedName>
        <fullName evidence="6">LysR family transcriptional regulator</fullName>
    </submittedName>
</protein>
<comment type="caution">
    <text evidence="6">The sequence shown here is derived from an EMBL/GenBank/DDBJ whole genome shotgun (WGS) entry which is preliminary data.</text>
</comment>
<dbReference type="PROSITE" id="PS50931">
    <property type="entry name" value="HTH_LYSR"/>
    <property type="match status" value="1"/>
</dbReference>
<gene>
    <name evidence="6" type="ORF">GCM10011607_14770</name>
</gene>
<organism evidence="6 7">
    <name type="scientific">Shewanella inventionis</name>
    <dbReference type="NCBI Taxonomy" id="1738770"/>
    <lineage>
        <taxon>Bacteria</taxon>
        <taxon>Pseudomonadati</taxon>
        <taxon>Pseudomonadota</taxon>
        <taxon>Gammaproteobacteria</taxon>
        <taxon>Alteromonadales</taxon>
        <taxon>Shewanellaceae</taxon>
        <taxon>Shewanella</taxon>
    </lineage>
</organism>
<proteinExistence type="inferred from homology"/>
<dbReference type="InterPro" id="IPR005119">
    <property type="entry name" value="LysR_subst-bd"/>
</dbReference>
<name>A0ABQ1IXT0_9GAMM</name>
<dbReference type="PANTHER" id="PTHR30537">
    <property type="entry name" value="HTH-TYPE TRANSCRIPTIONAL REGULATOR"/>
    <property type="match status" value="1"/>
</dbReference>
<dbReference type="Proteomes" id="UP000617555">
    <property type="component" value="Unassembled WGS sequence"/>
</dbReference>
<dbReference type="InterPro" id="IPR000847">
    <property type="entry name" value="LysR_HTH_N"/>
</dbReference>
<dbReference type="SUPFAM" id="SSF53850">
    <property type="entry name" value="Periplasmic binding protein-like II"/>
    <property type="match status" value="1"/>
</dbReference>
<dbReference type="Pfam" id="PF03466">
    <property type="entry name" value="LysR_substrate"/>
    <property type="match status" value="1"/>
</dbReference>
<feature type="domain" description="HTH lysR-type" evidence="5">
    <location>
        <begin position="1"/>
        <end position="59"/>
    </location>
</feature>
<dbReference type="InterPro" id="IPR058163">
    <property type="entry name" value="LysR-type_TF_proteobact-type"/>
</dbReference>
<dbReference type="InterPro" id="IPR036388">
    <property type="entry name" value="WH-like_DNA-bd_sf"/>
</dbReference>
<keyword evidence="4" id="KW-0804">Transcription</keyword>
<dbReference type="CDD" id="cd08422">
    <property type="entry name" value="PBP2_CrgA_like"/>
    <property type="match status" value="1"/>
</dbReference>
<evidence type="ECO:0000256" key="2">
    <source>
        <dbReference type="ARBA" id="ARBA00023015"/>
    </source>
</evidence>
<reference evidence="7" key="1">
    <citation type="journal article" date="2019" name="Int. J. Syst. Evol. Microbiol.">
        <title>The Global Catalogue of Microorganisms (GCM) 10K type strain sequencing project: providing services to taxonomists for standard genome sequencing and annotation.</title>
        <authorList>
            <consortium name="The Broad Institute Genomics Platform"/>
            <consortium name="The Broad Institute Genome Sequencing Center for Infectious Disease"/>
            <person name="Wu L."/>
            <person name="Ma J."/>
        </authorList>
    </citation>
    <scope>NUCLEOTIDE SEQUENCE [LARGE SCALE GENOMIC DNA]</scope>
    <source>
        <strain evidence="7">CGMCC 1.15339</strain>
    </source>
</reference>
<dbReference type="InterPro" id="IPR036390">
    <property type="entry name" value="WH_DNA-bd_sf"/>
</dbReference>
<evidence type="ECO:0000256" key="1">
    <source>
        <dbReference type="ARBA" id="ARBA00009437"/>
    </source>
</evidence>
<dbReference type="RefSeq" id="WP_188738560.1">
    <property type="nucleotide sequence ID" value="NZ_BMII01000010.1"/>
</dbReference>
<keyword evidence="7" id="KW-1185">Reference proteome</keyword>
<comment type="similarity">
    <text evidence="1">Belongs to the LysR transcriptional regulatory family.</text>
</comment>
<sequence>MDKISAIRSFVEVASCGSFTQAAEQLGLSRLQVSRHIKEVEQWLALRLLHRTTRRVSLTLQGEEALNYCQRILSEVTAMEARAHSHNTELVGTIRIATPIGLGQQKLYDVVEAFCRLHPQVNIQLLLSDNVSQLVNDRVDIALRYTHQPDESLIARRLMHIDNVICASPDYLAQHAAILAPNDLLQHNCLRHSSQQRWEVIADSHSHLLDISGNLQANDMGVLINAALRGNGIVCLPTDLANHYLSRAELIEVLPNTTAPGKTLWAVYLSRSYQQTVVRAFIDFTANAWQQDIKKWQGSSR</sequence>
<evidence type="ECO:0000256" key="3">
    <source>
        <dbReference type="ARBA" id="ARBA00023125"/>
    </source>
</evidence>
<evidence type="ECO:0000256" key="4">
    <source>
        <dbReference type="ARBA" id="ARBA00023163"/>
    </source>
</evidence>